<organism evidence="1 2">
    <name type="scientific">Octopus vulgaris</name>
    <name type="common">Common octopus</name>
    <dbReference type="NCBI Taxonomy" id="6645"/>
    <lineage>
        <taxon>Eukaryota</taxon>
        <taxon>Metazoa</taxon>
        <taxon>Spiralia</taxon>
        <taxon>Lophotrochozoa</taxon>
        <taxon>Mollusca</taxon>
        <taxon>Cephalopoda</taxon>
        <taxon>Coleoidea</taxon>
        <taxon>Octopodiformes</taxon>
        <taxon>Octopoda</taxon>
        <taxon>Incirrata</taxon>
        <taxon>Octopodidae</taxon>
        <taxon>Octopus</taxon>
    </lineage>
</organism>
<keyword evidence="2" id="KW-1185">Reference proteome</keyword>
<gene>
    <name evidence="1" type="ORF">OCTVUL_1B025477</name>
</gene>
<protein>
    <submittedName>
        <fullName evidence="1">Uncharacterized protein</fullName>
    </submittedName>
</protein>
<dbReference type="EMBL" id="OX597817">
    <property type="protein sequence ID" value="CAI9720778.1"/>
    <property type="molecule type" value="Genomic_DNA"/>
</dbReference>
<dbReference type="Proteomes" id="UP001162480">
    <property type="component" value="Chromosome 4"/>
</dbReference>
<reference evidence="1" key="1">
    <citation type="submission" date="2023-08" db="EMBL/GenBank/DDBJ databases">
        <authorList>
            <person name="Alioto T."/>
            <person name="Alioto T."/>
            <person name="Gomez Garrido J."/>
        </authorList>
    </citation>
    <scope>NUCLEOTIDE SEQUENCE</scope>
</reference>
<proteinExistence type="predicted"/>
<dbReference type="AlphaFoldDB" id="A0AA36ASB5"/>
<evidence type="ECO:0000313" key="2">
    <source>
        <dbReference type="Proteomes" id="UP001162480"/>
    </source>
</evidence>
<sequence length="84" mass="9224">MSLVSFEKEVSISQCVSPDHNSIDSTVYNKRDKSHVSALDADDNDKGYELGSVGFDAYSDVYTLQLGKCHIVSAKIHKNLCIVS</sequence>
<name>A0AA36ASB5_OCTVU</name>
<accession>A0AA36ASB5</accession>
<evidence type="ECO:0000313" key="1">
    <source>
        <dbReference type="EMBL" id="CAI9720778.1"/>
    </source>
</evidence>